<accession>A0A1H1Y5C5</accession>
<feature type="region of interest" description="Disordered" evidence="1">
    <location>
        <begin position="1"/>
        <end position="38"/>
    </location>
</feature>
<evidence type="ECO:0000313" key="4">
    <source>
        <dbReference type="Proteomes" id="UP000199597"/>
    </source>
</evidence>
<dbReference type="EMBL" id="LT629766">
    <property type="protein sequence ID" value="SDT16650.1"/>
    <property type="molecule type" value="Genomic_DNA"/>
</dbReference>
<dbReference type="STRING" id="1136497.SAMN04489752_3558"/>
<dbReference type="AlphaFoldDB" id="A0A1H1Y5C5"/>
<protein>
    <submittedName>
        <fullName evidence="3">Predicted kinase, aminoglycoside phosphotransferase (APT) family</fullName>
    </submittedName>
</protein>
<name>A0A1H1Y5C5_9MICO</name>
<dbReference type="CDD" id="cd05154">
    <property type="entry name" value="ACAD10_11_N-like"/>
    <property type="match status" value="1"/>
</dbReference>
<dbReference type="Gene3D" id="3.30.200.20">
    <property type="entry name" value="Phosphorylase Kinase, domain 1"/>
    <property type="match status" value="1"/>
</dbReference>
<dbReference type="PANTHER" id="PTHR47829">
    <property type="entry name" value="HYDROLASE, PUTATIVE (AFU_ORTHOLOGUE AFUA_1G12880)-RELATED"/>
    <property type="match status" value="1"/>
</dbReference>
<dbReference type="InterPro" id="IPR052898">
    <property type="entry name" value="ACAD10-like"/>
</dbReference>
<keyword evidence="3" id="KW-0418">Kinase</keyword>
<evidence type="ECO:0000259" key="2">
    <source>
        <dbReference type="Pfam" id="PF01636"/>
    </source>
</evidence>
<sequence length="379" mass="41903">MRSAQIRRKRNVRAEQRRTEKERDPVNEQALADTEADTRSGVDLPRLTSWLESAKPGLVSGELSVSLIEGGKSNLTYVLRDDEHEWILRRPPLGQVMATAHDMNREFTVAGALRGAVPVPEMVAYCDNHDVLGADFYIMEHIDGVPYRYRDDLEPLGTERVQSIGKRLISTLVELHSVDPAAVVLANFGRPEGFLARQVSRWKKQLDASHTRDLPGAEELHAELAARVPEKSAAGIVHGDFRLDNVLFGADDKPAAIIDWELATLGEPLMDLALMLTYQKRARLVADWPENADAPADVTLTPGYPSEDDIIEQYAAESGRSLEGFGFHLALACFKLAGISEGVRYRHLNGQTLGAGFENAGYAVPLLIDMGHQALKEHK</sequence>
<organism evidence="3 4">
    <name type="scientific">Brevibacterium siliguriense</name>
    <dbReference type="NCBI Taxonomy" id="1136497"/>
    <lineage>
        <taxon>Bacteria</taxon>
        <taxon>Bacillati</taxon>
        <taxon>Actinomycetota</taxon>
        <taxon>Actinomycetes</taxon>
        <taxon>Micrococcales</taxon>
        <taxon>Brevibacteriaceae</taxon>
        <taxon>Brevibacterium</taxon>
    </lineage>
</organism>
<dbReference type="OrthoDB" id="3806873at2"/>
<keyword evidence="4" id="KW-1185">Reference proteome</keyword>
<gene>
    <name evidence="3" type="ORF">SAMN04489752_3558</name>
</gene>
<dbReference type="InterPro" id="IPR002575">
    <property type="entry name" value="Aminoglycoside_PTrfase"/>
</dbReference>
<dbReference type="InterPro" id="IPR041726">
    <property type="entry name" value="ACAD10_11_N"/>
</dbReference>
<dbReference type="GO" id="GO:0016301">
    <property type="term" value="F:kinase activity"/>
    <property type="evidence" value="ECO:0007669"/>
    <property type="project" value="UniProtKB-KW"/>
</dbReference>
<keyword evidence="3" id="KW-0808">Transferase</keyword>
<dbReference type="InterPro" id="IPR011009">
    <property type="entry name" value="Kinase-like_dom_sf"/>
</dbReference>
<dbReference type="Proteomes" id="UP000199597">
    <property type="component" value="Chromosome I"/>
</dbReference>
<feature type="domain" description="Aminoglycoside phosphotransferase" evidence="2">
    <location>
        <begin position="65"/>
        <end position="290"/>
    </location>
</feature>
<dbReference type="PANTHER" id="PTHR47829:SF1">
    <property type="entry name" value="HAD FAMILY PHOSPHATASE"/>
    <property type="match status" value="1"/>
</dbReference>
<proteinExistence type="predicted"/>
<dbReference type="Gene3D" id="3.90.1200.10">
    <property type="match status" value="1"/>
</dbReference>
<evidence type="ECO:0000313" key="3">
    <source>
        <dbReference type="EMBL" id="SDT16650.1"/>
    </source>
</evidence>
<feature type="compositionally biased region" description="Basic residues" evidence="1">
    <location>
        <begin position="1"/>
        <end position="11"/>
    </location>
</feature>
<feature type="compositionally biased region" description="Basic and acidic residues" evidence="1">
    <location>
        <begin position="12"/>
        <end position="26"/>
    </location>
</feature>
<dbReference type="SUPFAM" id="SSF56112">
    <property type="entry name" value="Protein kinase-like (PK-like)"/>
    <property type="match status" value="1"/>
</dbReference>
<evidence type="ECO:0000256" key="1">
    <source>
        <dbReference type="SAM" id="MobiDB-lite"/>
    </source>
</evidence>
<dbReference type="Pfam" id="PF01636">
    <property type="entry name" value="APH"/>
    <property type="match status" value="1"/>
</dbReference>
<reference evidence="4" key="1">
    <citation type="submission" date="2016-10" db="EMBL/GenBank/DDBJ databases">
        <authorList>
            <person name="Varghese N."/>
            <person name="Submissions S."/>
        </authorList>
    </citation>
    <scope>NUCLEOTIDE SEQUENCE [LARGE SCALE GENOMIC DNA]</scope>
    <source>
        <strain evidence="4">DSM 23676</strain>
    </source>
</reference>